<dbReference type="EMBL" id="BSOY01000081">
    <property type="protein sequence ID" value="GLS02596.1"/>
    <property type="molecule type" value="Genomic_DNA"/>
</dbReference>
<organism evidence="1 2">
    <name type="scientific">Brevundimonas denitrificans</name>
    <dbReference type="NCBI Taxonomy" id="1443434"/>
    <lineage>
        <taxon>Bacteria</taxon>
        <taxon>Pseudomonadati</taxon>
        <taxon>Pseudomonadota</taxon>
        <taxon>Alphaproteobacteria</taxon>
        <taxon>Caulobacterales</taxon>
        <taxon>Caulobacteraceae</taxon>
        <taxon>Brevundimonas</taxon>
    </lineage>
</organism>
<name>A0ABQ6BMT6_9CAUL</name>
<sequence>MSDANHQELMGVLRTLVKIQSLSAVRHLHTKKEKIIFLSEAGLEPKEVAPIVGTSAASVSQAIYEAKKKAGKES</sequence>
<protein>
    <submittedName>
        <fullName evidence="1">Uncharacterized protein</fullName>
    </submittedName>
</protein>
<dbReference type="RefSeq" id="WP_284223470.1">
    <property type="nucleotide sequence ID" value="NZ_BSOY01000081.1"/>
</dbReference>
<dbReference type="Proteomes" id="UP001156921">
    <property type="component" value="Unassembled WGS sequence"/>
</dbReference>
<keyword evidence="2" id="KW-1185">Reference proteome</keyword>
<accession>A0ABQ6BMT6</accession>
<gene>
    <name evidence="1" type="ORF">GCM10007859_26230</name>
</gene>
<comment type="caution">
    <text evidence="1">The sequence shown here is derived from an EMBL/GenBank/DDBJ whole genome shotgun (WGS) entry which is preliminary data.</text>
</comment>
<evidence type="ECO:0000313" key="1">
    <source>
        <dbReference type="EMBL" id="GLS02596.1"/>
    </source>
</evidence>
<reference evidence="2" key="1">
    <citation type="journal article" date="2019" name="Int. J. Syst. Evol. Microbiol.">
        <title>The Global Catalogue of Microorganisms (GCM) 10K type strain sequencing project: providing services to taxonomists for standard genome sequencing and annotation.</title>
        <authorList>
            <consortium name="The Broad Institute Genomics Platform"/>
            <consortium name="The Broad Institute Genome Sequencing Center for Infectious Disease"/>
            <person name="Wu L."/>
            <person name="Ma J."/>
        </authorList>
    </citation>
    <scope>NUCLEOTIDE SEQUENCE [LARGE SCALE GENOMIC DNA]</scope>
    <source>
        <strain evidence="2">NBRC 110107</strain>
    </source>
</reference>
<evidence type="ECO:0000313" key="2">
    <source>
        <dbReference type="Proteomes" id="UP001156921"/>
    </source>
</evidence>
<proteinExistence type="predicted"/>